<feature type="non-terminal residue" evidence="1">
    <location>
        <position position="1"/>
    </location>
</feature>
<proteinExistence type="predicted"/>
<gene>
    <name evidence="1" type="ORF">GSONMT00014786001</name>
</gene>
<reference evidence="1" key="1">
    <citation type="journal article" date="2014" name="Nat. Commun.">
        <title>The rainbow trout genome provides novel insights into evolution after whole-genome duplication in vertebrates.</title>
        <authorList>
            <person name="Berthelot C."/>
            <person name="Brunet F."/>
            <person name="Chalopin D."/>
            <person name="Juanchich A."/>
            <person name="Bernard M."/>
            <person name="Noel B."/>
            <person name="Bento P."/>
            <person name="Da Silva C."/>
            <person name="Labadie K."/>
            <person name="Alberti A."/>
            <person name="Aury J.M."/>
            <person name="Louis A."/>
            <person name="Dehais P."/>
            <person name="Bardou P."/>
            <person name="Montfort J."/>
            <person name="Klopp C."/>
            <person name="Cabau C."/>
            <person name="Gaspin C."/>
            <person name="Thorgaard G.H."/>
            <person name="Boussaha M."/>
            <person name="Quillet E."/>
            <person name="Guyomard R."/>
            <person name="Galiana D."/>
            <person name="Bobe J."/>
            <person name="Volff J.N."/>
            <person name="Genet C."/>
            <person name="Wincker P."/>
            <person name="Jaillon O."/>
            <person name="Roest Crollius H."/>
            <person name="Guiguen Y."/>
        </authorList>
    </citation>
    <scope>NUCLEOTIDE SEQUENCE [LARGE SCALE GENOMIC DNA]</scope>
</reference>
<dbReference type="AlphaFoldDB" id="A0A060YM59"/>
<protein>
    <submittedName>
        <fullName evidence="1">Uncharacterized protein</fullName>
    </submittedName>
</protein>
<evidence type="ECO:0000313" key="2">
    <source>
        <dbReference type="Proteomes" id="UP000193380"/>
    </source>
</evidence>
<reference evidence="1" key="2">
    <citation type="submission" date="2014-03" db="EMBL/GenBank/DDBJ databases">
        <authorList>
            <person name="Genoscope - CEA"/>
        </authorList>
    </citation>
    <scope>NUCLEOTIDE SEQUENCE</scope>
</reference>
<organism evidence="1 2">
    <name type="scientific">Oncorhynchus mykiss</name>
    <name type="common">Rainbow trout</name>
    <name type="synonym">Salmo gairdneri</name>
    <dbReference type="NCBI Taxonomy" id="8022"/>
    <lineage>
        <taxon>Eukaryota</taxon>
        <taxon>Metazoa</taxon>
        <taxon>Chordata</taxon>
        <taxon>Craniata</taxon>
        <taxon>Vertebrata</taxon>
        <taxon>Euteleostomi</taxon>
        <taxon>Actinopterygii</taxon>
        <taxon>Neopterygii</taxon>
        <taxon>Teleostei</taxon>
        <taxon>Protacanthopterygii</taxon>
        <taxon>Salmoniformes</taxon>
        <taxon>Salmonidae</taxon>
        <taxon>Salmoninae</taxon>
        <taxon>Oncorhynchus</taxon>
    </lineage>
</organism>
<sequence length="107" mass="12921">LHLRHVDMIEDAIARSSKNLTRMTKRLRKVCNKALRRFKRRKGFQIGSSVTNHCHKTTICTCSYFKYNPGRMALTWRRQGWVFGMMEVKHNRRTQFLKWRNTAHRQT</sequence>
<dbReference type="EMBL" id="FR910283">
    <property type="protein sequence ID" value="CDQ90210.1"/>
    <property type="molecule type" value="Genomic_DNA"/>
</dbReference>
<accession>A0A060YM59</accession>
<dbReference type="Proteomes" id="UP000193380">
    <property type="component" value="Unassembled WGS sequence"/>
</dbReference>
<name>A0A060YM59_ONCMY</name>
<evidence type="ECO:0000313" key="1">
    <source>
        <dbReference type="EMBL" id="CDQ90210.1"/>
    </source>
</evidence>
<dbReference type="PaxDb" id="8022-A0A060YM59"/>